<dbReference type="CDD" id="cd05819">
    <property type="entry name" value="NHL"/>
    <property type="match status" value="1"/>
</dbReference>
<comment type="caution">
    <text evidence="5">The sequence shown here is derived from an EMBL/GenBank/DDBJ whole genome shotgun (WGS) entry which is preliminary data.</text>
</comment>
<protein>
    <recommendedName>
        <fullName evidence="3">Caspase family p20 domain-containing protein</fullName>
    </recommendedName>
</protein>
<dbReference type="Proteomes" id="UP000663877">
    <property type="component" value="Unassembled WGS sequence"/>
</dbReference>
<accession>A0A814UIW9</accession>
<keyword evidence="1" id="KW-0677">Repeat</keyword>
<dbReference type="SUPFAM" id="SSF101898">
    <property type="entry name" value="NHL repeat"/>
    <property type="match status" value="1"/>
</dbReference>
<dbReference type="PROSITE" id="PS50208">
    <property type="entry name" value="CASPASE_P20"/>
    <property type="match status" value="1"/>
</dbReference>
<evidence type="ECO:0000313" key="4">
    <source>
        <dbReference type="EMBL" id="CAF0899192.1"/>
    </source>
</evidence>
<dbReference type="InterPro" id="IPR052039">
    <property type="entry name" value="Caspase-related_regulators"/>
</dbReference>
<dbReference type="AlphaFoldDB" id="A0A814UIW9"/>
<dbReference type="Pfam" id="PF01436">
    <property type="entry name" value="NHL"/>
    <property type="match status" value="2"/>
</dbReference>
<dbReference type="GO" id="GO:0004197">
    <property type="term" value="F:cysteine-type endopeptidase activity"/>
    <property type="evidence" value="ECO:0007669"/>
    <property type="project" value="InterPro"/>
</dbReference>
<dbReference type="InterPro" id="IPR011042">
    <property type="entry name" value="6-blade_b-propeller_TolB-like"/>
</dbReference>
<dbReference type="PANTHER" id="PTHR22576:SF37">
    <property type="entry name" value="MUCOSA-ASSOCIATED LYMPHOID TISSUE LYMPHOMA TRANSLOCATION PROTEIN 1"/>
    <property type="match status" value="1"/>
</dbReference>
<dbReference type="InterPro" id="IPR029030">
    <property type="entry name" value="Caspase-like_dom_sf"/>
</dbReference>
<feature type="repeat" description="NHL" evidence="2">
    <location>
        <begin position="567"/>
        <end position="598"/>
    </location>
</feature>
<gene>
    <name evidence="4" type="ORF">BJG266_LOCUS10378</name>
    <name evidence="5" type="ORF">QVE165_LOCUS24403</name>
</gene>
<dbReference type="Gene3D" id="3.40.50.1460">
    <property type="match status" value="1"/>
</dbReference>
<evidence type="ECO:0000259" key="3">
    <source>
        <dbReference type="PROSITE" id="PS50208"/>
    </source>
</evidence>
<proteinExistence type="predicted"/>
<evidence type="ECO:0000313" key="6">
    <source>
        <dbReference type="Proteomes" id="UP000663832"/>
    </source>
</evidence>
<dbReference type="GO" id="GO:0006508">
    <property type="term" value="P:proteolysis"/>
    <property type="evidence" value="ECO:0007669"/>
    <property type="project" value="InterPro"/>
</dbReference>
<reference evidence="5" key="1">
    <citation type="submission" date="2021-02" db="EMBL/GenBank/DDBJ databases">
        <authorList>
            <person name="Nowell W R."/>
        </authorList>
    </citation>
    <scope>NUCLEOTIDE SEQUENCE</scope>
</reference>
<organism evidence="5 6">
    <name type="scientific">Adineta steineri</name>
    <dbReference type="NCBI Taxonomy" id="433720"/>
    <lineage>
        <taxon>Eukaryota</taxon>
        <taxon>Metazoa</taxon>
        <taxon>Spiralia</taxon>
        <taxon>Gnathifera</taxon>
        <taxon>Rotifera</taxon>
        <taxon>Eurotatoria</taxon>
        <taxon>Bdelloidea</taxon>
        <taxon>Adinetida</taxon>
        <taxon>Adinetidae</taxon>
        <taxon>Adineta</taxon>
    </lineage>
</organism>
<dbReference type="SUPFAM" id="SSF52129">
    <property type="entry name" value="Caspase-like"/>
    <property type="match status" value="1"/>
</dbReference>
<evidence type="ECO:0000256" key="2">
    <source>
        <dbReference type="PROSITE-ProRule" id="PRU00504"/>
    </source>
</evidence>
<dbReference type="InterPro" id="IPR001258">
    <property type="entry name" value="NHL_repeat"/>
</dbReference>
<evidence type="ECO:0000256" key="1">
    <source>
        <dbReference type="ARBA" id="ARBA00022737"/>
    </source>
</evidence>
<dbReference type="EMBL" id="CAJNOM010000171">
    <property type="protein sequence ID" value="CAF1176100.1"/>
    <property type="molecule type" value="Genomic_DNA"/>
</dbReference>
<dbReference type="InterPro" id="IPR001309">
    <property type="entry name" value="Pept_C14_p20"/>
</dbReference>
<sequence>MCAPAALMSSEPRKIALLVGNNNYNKSHLANCVNDATDLSIELKKVGFSVTTQTNVNYEDMDRGIENFADDIRPGDFVLFFFAGHGVQWEEQNYLVPCDDDRIRNSTDLRYRAVNAQRALELMSDKDPFVIVYLLDCCRTYWLPSLARSRAMEISSRGMAPMSATGGSLIAFACAPGTTAVDVSSNGRNGLFTYHLLQHITKPGENITMLMIDVTQAVATETNNKQIPYTTSSLRRRDVYLVAPTTQNPHPNLLVPKVAQFSFNSKMNNSYQLNHSTISTATIPENQISTQSSIKPQQIQIKKNKFQQFAITVAGGNGEGQELNQLHRPWGMFIDNDKSIYIADPFNHRIIKWKLNSNTGQVVAGGNGQGNQNNQLNEPRGVIFDKKNNSFIISDKGNKRVIRYFDQNQTNQQIIISNIDCWGLAIDKNGFIYVSDLENHEVRRWKQGDKQGELVAGGNGHGNHLNQLYCPIYIFIDEDCSLYISDTRNHRVMKWEKDAKEGIIVAGGNGKGNSLNQLSSPQGVIVDYLGQIYAADFMNHRIMRWCEGDKEGEIVVGGNGHGIQSNQLSFPVALSFDNEENLYVADYGNHRVQKYEKL</sequence>
<dbReference type="InterPro" id="IPR011600">
    <property type="entry name" value="Pept_C14_caspase"/>
</dbReference>
<dbReference type="Pfam" id="PF00656">
    <property type="entry name" value="Peptidase_C14"/>
    <property type="match status" value="1"/>
</dbReference>
<dbReference type="EMBL" id="CAJNOI010000036">
    <property type="protein sequence ID" value="CAF0899192.1"/>
    <property type="molecule type" value="Genomic_DNA"/>
</dbReference>
<dbReference type="Proteomes" id="UP000663832">
    <property type="component" value="Unassembled WGS sequence"/>
</dbReference>
<keyword evidence="6" id="KW-1185">Reference proteome</keyword>
<name>A0A814UIW9_9BILA</name>
<dbReference type="PROSITE" id="PS51125">
    <property type="entry name" value="NHL"/>
    <property type="match status" value="1"/>
</dbReference>
<feature type="domain" description="Caspase family p20" evidence="3">
    <location>
        <begin position="12"/>
        <end position="88"/>
    </location>
</feature>
<dbReference type="Gene3D" id="2.120.10.30">
    <property type="entry name" value="TolB, C-terminal domain"/>
    <property type="match status" value="2"/>
</dbReference>
<dbReference type="PANTHER" id="PTHR22576">
    <property type="entry name" value="MUCOSA ASSOCIATED LYMPHOID TISSUE LYMPHOMA TRANSLOCATION PROTEIN 1/PARACASPASE"/>
    <property type="match status" value="1"/>
</dbReference>
<dbReference type="OrthoDB" id="412369at2759"/>
<evidence type="ECO:0000313" key="5">
    <source>
        <dbReference type="EMBL" id="CAF1176100.1"/>
    </source>
</evidence>